<reference evidence="4" key="1">
    <citation type="submission" date="2020-10" db="EMBL/GenBank/DDBJ databases">
        <authorList>
            <person name="Gilroy R."/>
        </authorList>
    </citation>
    <scope>NUCLEOTIDE SEQUENCE</scope>
    <source>
        <strain evidence="4">CHK186-9395</strain>
    </source>
</reference>
<keyword evidence="2" id="KW-0472">Membrane</keyword>
<dbReference type="PANTHER" id="PTHR30404">
    <property type="entry name" value="N-ACETYLMURAMOYL-L-ALANINE AMIDASE"/>
    <property type="match status" value="1"/>
</dbReference>
<dbReference type="PANTHER" id="PTHR30404:SF0">
    <property type="entry name" value="N-ACETYLMURAMOYL-L-ALANINE AMIDASE AMIC"/>
    <property type="match status" value="1"/>
</dbReference>
<reference evidence="4" key="2">
    <citation type="journal article" date="2021" name="PeerJ">
        <title>Extensive microbial diversity within the chicken gut microbiome revealed by metagenomics and culture.</title>
        <authorList>
            <person name="Gilroy R."/>
            <person name="Ravi A."/>
            <person name="Getino M."/>
            <person name="Pursley I."/>
            <person name="Horton D.L."/>
            <person name="Alikhan N.F."/>
            <person name="Baker D."/>
            <person name="Gharbi K."/>
            <person name="Hall N."/>
            <person name="Watson M."/>
            <person name="Adriaenssens E.M."/>
            <person name="Foster-Nyarko E."/>
            <person name="Jarju S."/>
            <person name="Secka A."/>
            <person name="Antonio M."/>
            <person name="Oren A."/>
            <person name="Chaudhuri R.R."/>
            <person name="La Ragione R."/>
            <person name="Hildebrand F."/>
            <person name="Pallen M.J."/>
        </authorList>
    </citation>
    <scope>NUCLEOTIDE SEQUENCE</scope>
    <source>
        <strain evidence="4">CHK186-9395</strain>
    </source>
</reference>
<dbReference type="Pfam" id="PF01520">
    <property type="entry name" value="Amidase_3"/>
    <property type="match status" value="1"/>
</dbReference>
<dbReference type="GO" id="GO:0030288">
    <property type="term" value="C:outer membrane-bounded periplasmic space"/>
    <property type="evidence" value="ECO:0007669"/>
    <property type="project" value="TreeGrafter"/>
</dbReference>
<feature type="domain" description="MurNAc-LAA" evidence="3">
    <location>
        <begin position="112"/>
        <end position="222"/>
    </location>
</feature>
<dbReference type="EMBL" id="DVOJ01000017">
    <property type="protein sequence ID" value="HIV01889.1"/>
    <property type="molecule type" value="Genomic_DNA"/>
</dbReference>
<dbReference type="CDD" id="cd02696">
    <property type="entry name" value="MurNAc-LAA"/>
    <property type="match status" value="1"/>
</dbReference>
<dbReference type="AlphaFoldDB" id="A0A9D1NEX9"/>
<dbReference type="SUPFAM" id="SSF53187">
    <property type="entry name" value="Zn-dependent exopeptidases"/>
    <property type="match status" value="1"/>
</dbReference>
<dbReference type="Gene3D" id="3.40.630.40">
    <property type="entry name" value="Zn-dependent exopeptidases"/>
    <property type="match status" value="1"/>
</dbReference>
<sequence>MTFLTIKKRYLVLIFILIFVLSAFLALPAIFSSVPNAQLTVVIDCGHGGIDGGSVGKTSGKDENFLNLEYGKTLKEILESYNVNVVMTRQDLNGLYDITSANKKKSDMEKRKEIILKSKANLVISIHMNSFPIRSSRGAQVFYKKGDVSSKALADSIQEIFVQTLPKARKNSEIGDYYILNCSNIPSVIVECGFLSNADEERLLITEDYKNTVCGSIFVGILNYLSKN</sequence>
<keyword evidence="2" id="KW-1133">Transmembrane helix</keyword>
<dbReference type="InterPro" id="IPR050695">
    <property type="entry name" value="N-acetylmuramoyl_amidase_3"/>
</dbReference>
<comment type="caution">
    <text evidence="4">The sequence shown here is derived from an EMBL/GenBank/DDBJ whole genome shotgun (WGS) entry which is preliminary data.</text>
</comment>
<dbReference type="SMART" id="SM00646">
    <property type="entry name" value="Ami_3"/>
    <property type="match status" value="1"/>
</dbReference>
<dbReference type="GO" id="GO:0009253">
    <property type="term" value="P:peptidoglycan catabolic process"/>
    <property type="evidence" value="ECO:0007669"/>
    <property type="project" value="InterPro"/>
</dbReference>
<protein>
    <submittedName>
        <fullName evidence="4">N-acetylmuramoyl-L-alanine amidase</fullName>
    </submittedName>
</protein>
<accession>A0A9D1NEX9</accession>
<evidence type="ECO:0000256" key="2">
    <source>
        <dbReference type="SAM" id="Phobius"/>
    </source>
</evidence>
<evidence type="ECO:0000259" key="3">
    <source>
        <dbReference type="SMART" id="SM00646"/>
    </source>
</evidence>
<proteinExistence type="predicted"/>
<dbReference type="InterPro" id="IPR002508">
    <property type="entry name" value="MurNAc-LAA_cat"/>
</dbReference>
<dbReference type="GO" id="GO:0008745">
    <property type="term" value="F:N-acetylmuramoyl-L-alanine amidase activity"/>
    <property type="evidence" value="ECO:0007669"/>
    <property type="project" value="InterPro"/>
</dbReference>
<evidence type="ECO:0000313" key="4">
    <source>
        <dbReference type="EMBL" id="HIV01889.1"/>
    </source>
</evidence>
<dbReference type="Proteomes" id="UP000886861">
    <property type="component" value="Unassembled WGS sequence"/>
</dbReference>
<feature type="transmembrane region" description="Helical" evidence="2">
    <location>
        <begin position="12"/>
        <end position="31"/>
    </location>
</feature>
<name>A0A9D1NEX9_9FIRM</name>
<evidence type="ECO:0000313" key="5">
    <source>
        <dbReference type="Proteomes" id="UP000886861"/>
    </source>
</evidence>
<evidence type="ECO:0000256" key="1">
    <source>
        <dbReference type="ARBA" id="ARBA00022801"/>
    </source>
</evidence>
<gene>
    <name evidence="4" type="ORF">IAA62_05000</name>
</gene>
<keyword evidence="2" id="KW-0812">Transmembrane</keyword>
<keyword evidence="1" id="KW-0378">Hydrolase</keyword>
<organism evidence="4 5">
    <name type="scientific">Candidatus Caccopulliclostridium gallistercoris</name>
    <dbReference type="NCBI Taxonomy" id="2840719"/>
    <lineage>
        <taxon>Bacteria</taxon>
        <taxon>Bacillati</taxon>
        <taxon>Bacillota</taxon>
        <taxon>Clostridia</taxon>
        <taxon>Candidatus Caccopulliclostridium</taxon>
    </lineage>
</organism>